<reference evidence="5" key="1">
    <citation type="submission" date="2020-05" db="EMBL/GenBank/DDBJ databases">
        <authorList>
            <person name="Chiriac C."/>
            <person name="Salcher M."/>
            <person name="Ghai R."/>
            <person name="Kavagutti S V."/>
        </authorList>
    </citation>
    <scope>NUCLEOTIDE SEQUENCE</scope>
</reference>
<keyword evidence="1" id="KW-0597">Phosphoprotein</keyword>
<dbReference type="InterPro" id="IPR001789">
    <property type="entry name" value="Sig_transdc_resp-reg_receiver"/>
</dbReference>
<keyword evidence="2" id="KW-0812">Transmembrane</keyword>
<evidence type="ECO:0000256" key="1">
    <source>
        <dbReference type="ARBA" id="ARBA00022553"/>
    </source>
</evidence>
<dbReference type="SMART" id="SM00387">
    <property type="entry name" value="HATPase_c"/>
    <property type="match status" value="1"/>
</dbReference>
<dbReference type="EMBL" id="CAESGF010000012">
    <property type="protein sequence ID" value="CAB4364270.1"/>
    <property type="molecule type" value="Genomic_DNA"/>
</dbReference>
<evidence type="ECO:0000259" key="3">
    <source>
        <dbReference type="PROSITE" id="PS50109"/>
    </source>
</evidence>
<dbReference type="PROSITE" id="PS50110">
    <property type="entry name" value="RESPONSE_REGULATORY"/>
    <property type="match status" value="1"/>
</dbReference>
<evidence type="ECO:0000256" key="2">
    <source>
        <dbReference type="SAM" id="Phobius"/>
    </source>
</evidence>
<proteinExistence type="predicted"/>
<dbReference type="CDD" id="cd00156">
    <property type="entry name" value="REC"/>
    <property type="match status" value="1"/>
</dbReference>
<organism evidence="5">
    <name type="scientific">freshwater metagenome</name>
    <dbReference type="NCBI Taxonomy" id="449393"/>
    <lineage>
        <taxon>unclassified sequences</taxon>
        <taxon>metagenomes</taxon>
        <taxon>ecological metagenomes</taxon>
    </lineage>
</organism>
<feature type="transmembrane region" description="Helical" evidence="2">
    <location>
        <begin position="106"/>
        <end position="128"/>
    </location>
</feature>
<sequence length="973" mass="103380">MPASEVPQRTRRTQKQLAYALVTVGATVVANSLRMTVRLDAAVVAAAFANGLLLGGLALVTAIITLVLHGHHHLADTALAPGMLAAAIAGRWVLTLINDRVSVQRWLTTRIGALVGMSFVAGGFERLLLKQHDVPGLGQWSSSAIATLAGLCLGALLVWRPKRSPGSVAVFASAAVPFGTAIMLLFTVSFWSRQDERLLHITSDASVVGVLSSLTEDMNVISAKVATSTEVTFDEVTFSELIQSVVFGHETIHAAQLVHINSDQSVVVLSELSAMGEEFDRSLANWTQGQGPAFARVIASEVLTYTGFTWLPLPTGGEQPYLVYAAPVAVNGSFSGSRNLLVTTISLPVLLNNAAAPTIVATSQADILLYARAPEGLTALWSTSANWDSTAPNPGSVSNLSAEPADTTASQAVSTFSLNATEFDLIVRRGVDFGSPLGFRRIVLAAESLGGLLLLSLLIANGDRTARRERERVRREALLGAALQGSLGWTAIIDENDCVMMANSNQHGGATGSRIADLTLWSNDSEASSKICRLLSGARGGEPGSQQHVWSDPTDASHAIRIFQVEVRPLSDPSMVYVQCVDVTEHRDRAMRTAQSERMEAIGVLAGGLAHDFNNLLFITLGYLQMLQRQQLISNDKQANMYVTRAIEAVDRGAVVAKSLLSFARSQPLTAVPLNLREFLENLKPLVEQGLGSAHSLTTTTAAGESLDVVVDPGRLSNSLLNIVFNARDAMDGPGRLEIRVAHATASRDDDAEPEDMVAISVTDTGRGVPPEVLARAFEPFFTTKKVGSGTGLGLSTVYSFAQQSGGWAAMESTEGVGTTVTIFLPSVRGSVAPVTSAQATLHVATKALVVDDEPALADLVAGWLESFGMVVRVANSPQTALQVADEFKPQLLISDANLADPVDGLELARVLVQRDPSLLVVFMTGFSDRIKALQRAGVATLAKPFSSDDLRAILVTHLGERLAHQSQPEGPL</sequence>
<dbReference type="InterPro" id="IPR004358">
    <property type="entry name" value="Sig_transdc_His_kin-like_C"/>
</dbReference>
<dbReference type="InterPro" id="IPR011006">
    <property type="entry name" value="CheY-like_superfamily"/>
</dbReference>
<dbReference type="Pfam" id="PF02518">
    <property type="entry name" value="HATPase_c"/>
    <property type="match status" value="1"/>
</dbReference>
<dbReference type="AlphaFoldDB" id="A0A6J6AAN4"/>
<feature type="transmembrane region" description="Helical" evidence="2">
    <location>
        <begin position="171"/>
        <end position="191"/>
    </location>
</feature>
<keyword evidence="2" id="KW-1133">Transmembrane helix</keyword>
<dbReference type="CDD" id="cd00082">
    <property type="entry name" value="HisKA"/>
    <property type="match status" value="1"/>
</dbReference>
<feature type="domain" description="Response regulatory" evidence="4">
    <location>
        <begin position="847"/>
        <end position="959"/>
    </location>
</feature>
<dbReference type="InterPro" id="IPR003594">
    <property type="entry name" value="HATPase_dom"/>
</dbReference>
<dbReference type="InterPro" id="IPR036097">
    <property type="entry name" value="HisK_dim/P_sf"/>
</dbReference>
<dbReference type="SUPFAM" id="SSF47384">
    <property type="entry name" value="Homodimeric domain of signal transducing histidine kinase"/>
    <property type="match status" value="1"/>
</dbReference>
<dbReference type="InterPro" id="IPR036890">
    <property type="entry name" value="HATPase_C_sf"/>
</dbReference>
<dbReference type="SMART" id="SM00448">
    <property type="entry name" value="REC"/>
    <property type="match status" value="1"/>
</dbReference>
<dbReference type="PANTHER" id="PTHR43065:SF49">
    <property type="entry name" value="HISTIDINE KINASE"/>
    <property type="match status" value="1"/>
</dbReference>
<dbReference type="SUPFAM" id="SSF55874">
    <property type="entry name" value="ATPase domain of HSP90 chaperone/DNA topoisomerase II/histidine kinase"/>
    <property type="match status" value="1"/>
</dbReference>
<gene>
    <name evidence="5" type="ORF">UFOPK4189_02033</name>
</gene>
<feature type="transmembrane region" description="Helical" evidence="2">
    <location>
        <begin position="17"/>
        <end position="37"/>
    </location>
</feature>
<dbReference type="PANTHER" id="PTHR43065">
    <property type="entry name" value="SENSOR HISTIDINE KINASE"/>
    <property type="match status" value="1"/>
</dbReference>
<accession>A0A6J6AAN4</accession>
<feature type="transmembrane region" description="Helical" evidence="2">
    <location>
        <begin position="140"/>
        <end position="159"/>
    </location>
</feature>
<dbReference type="Gene3D" id="1.10.287.130">
    <property type="match status" value="1"/>
</dbReference>
<dbReference type="InterPro" id="IPR005467">
    <property type="entry name" value="His_kinase_dom"/>
</dbReference>
<dbReference type="PROSITE" id="PS50109">
    <property type="entry name" value="HIS_KIN"/>
    <property type="match status" value="1"/>
</dbReference>
<dbReference type="Gene3D" id="3.40.50.2300">
    <property type="match status" value="1"/>
</dbReference>
<dbReference type="PRINTS" id="PR00344">
    <property type="entry name" value="BCTRLSENSOR"/>
</dbReference>
<dbReference type="Gene3D" id="3.30.565.10">
    <property type="entry name" value="Histidine kinase-like ATPase, C-terminal domain"/>
    <property type="match status" value="1"/>
</dbReference>
<dbReference type="Pfam" id="PF00072">
    <property type="entry name" value="Response_reg"/>
    <property type="match status" value="1"/>
</dbReference>
<dbReference type="SUPFAM" id="SSF52172">
    <property type="entry name" value="CheY-like"/>
    <property type="match status" value="1"/>
</dbReference>
<dbReference type="GO" id="GO:0000155">
    <property type="term" value="F:phosphorelay sensor kinase activity"/>
    <property type="evidence" value="ECO:0007669"/>
    <property type="project" value="InterPro"/>
</dbReference>
<evidence type="ECO:0000259" key="4">
    <source>
        <dbReference type="PROSITE" id="PS50110"/>
    </source>
</evidence>
<feature type="domain" description="Histidine kinase" evidence="3">
    <location>
        <begin position="608"/>
        <end position="829"/>
    </location>
</feature>
<feature type="transmembrane region" description="Helical" evidence="2">
    <location>
        <begin position="43"/>
        <end position="67"/>
    </location>
</feature>
<protein>
    <submittedName>
        <fullName evidence="5">Unannotated protein</fullName>
    </submittedName>
</protein>
<name>A0A6J6AAN4_9ZZZZ</name>
<dbReference type="InterPro" id="IPR003661">
    <property type="entry name" value="HisK_dim/P_dom"/>
</dbReference>
<feature type="transmembrane region" description="Helical" evidence="2">
    <location>
        <begin position="74"/>
        <end position="94"/>
    </location>
</feature>
<evidence type="ECO:0000313" key="5">
    <source>
        <dbReference type="EMBL" id="CAB4364270.1"/>
    </source>
</evidence>
<keyword evidence="2" id="KW-0472">Membrane</keyword>